<dbReference type="Pfam" id="PF05960">
    <property type="entry name" value="DUF885"/>
    <property type="match status" value="1"/>
</dbReference>
<dbReference type="PANTHER" id="PTHR33361">
    <property type="entry name" value="GLR0591 PROTEIN"/>
    <property type="match status" value="1"/>
</dbReference>
<feature type="signal peptide" evidence="1">
    <location>
        <begin position="1"/>
        <end position="30"/>
    </location>
</feature>
<reference evidence="2 3" key="1">
    <citation type="submission" date="2019-04" db="EMBL/GenBank/DDBJ databases">
        <title>Sphingomonas psychrotolerans sp. nov., isolated from soil in the Tianshan Mountains, Xinjiang, China.</title>
        <authorList>
            <person name="Luo Y."/>
            <person name="Sheng H."/>
        </authorList>
    </citation>
    <scope>NUCLEOTIDE SEQUENCE [LARGE SCALE GENOMIC DNA]</scope>
    <source>
        <strain evidence="2 3">ZFGT-11</strain>
    </source>
</reference>
<proteinExistence type="predicted"/>
<dbReference type="InterPro" id="IPR010281">
    <property type="entry name" value="DUF885"/>
</dbReference>
<dbReference type="PANTHER" id="PTHR33361:SF16">
    <property type="entry name" value="DUF885 DOMAIN-CONTAINING PROTEIN"/>
    <property type="match status" value="1"/>
</dbReference>
<evidence type="ECO:0000313" key="3">
    <source>
        <dbReference type="Proteomes" id="UP000306147"/>
    </source>
</evidence>
<keyword evidence="1" id="KW-0732">Signal</keyword>
<evidence type="ECO:0000256" key="1">
    <source>
        <dbReference type="SAM" id="SignalP"/>
    </source>
</evidence>
<accession>A0A4S1X9P0</accession>
<evidence type="ECO:0000313" key="2">
    <source>
        <dbReference type="EMBL" id="TGX52811.1"/>
    </source>
</evidence>
<comment type="caution">
    <text evidence="2">The sequence shown here is derived from an EMBL/GenBank/DDBJ whole genome shotgun (WGS) entry which is preliminary data.</text>
</comment>
<dbReference type="EMBL" id="SRXT01000005">
    <property type="protein sequence ID" value="TGX52811.1"/>
    <property type="molecule type" value="Genomic_DNA"/>
</dbReference>
<dbReference type="PROSITE" id="PS51257">
    <property type="entry name" value="PROKAR_LIPOPROTEIN"/>
    <property type="match status" value="1"/>
</dbReference>
<dbReference type="AlphaFoldDB" id="A0A4S1X9P0"/>
<dbReference type="Proteomes" id="UP000306147">
    <property type="component" value="Unassembled WGS sequence"/>
</dbReference>
<organism evidence="2 3">
    <name type="scientific">Sphingomonas gei</name>
    <dbReference type="NCBI Taxonomy" id="1395960"/>
    <lineage>
        <taxon>Bacteria</taxon>
        <taxon>Pseudomonadati</taxon>
        <taxon>Pseudomonadota</taxon>
        <taxon>Alphaproteobacteria</taxon>
        <taxon>Sphingomonadales</taxon>
        <taxon>Sphingomonadaceae</taxon>
        <taxon>Sphingomonas</taxon>
    </lineage>
</organism>
<feature type="chain" id="PRO_5020501987" evidence="1">
    <location>
        <begin position="31"/>
        <end position="609"/>
    </location>
</feature>
<protein>
    <submittedName>
        <fullName evidence="2">DUF885 domain-containing protein</fullName>
    </submittedName>
</protein>
<gene>
    <name evidence="2" type="ORF">E5A73_14325</name>
</gene>
<sequence>MRGNILRYRLFVAVSAAALAACTGISPAAAQNAAPAATQQAASALHALFKESDEDNLRRNPINALFRGDMRYADQLGDNISDAYFDAERAAGEKDLAALRRINRAALSETDQLAYDIFQWQTGLALRSLSPAILPLNVVRPIDHFTGLQTFYPDLASGQSAAPFKTVKDYQDSISRHHRYAWYIDQSIERFRQGMKAGIVQPKLVVRNVIDQLDLQLAQGVEGSTMYAPLKAFPAEIPAADQARLRTETAAAIRDEIRPAYQRLRDFLAKEYLPAAREGVGLVHMKGGPALYSFLIEQNTTLPLSADDVHQLGLSEVARVHREMEGVKNQTGFKGNLQAYFEFLRTDARFRPASKEALRDEYYAIGKRVDARVGGIFSTLPKTRLEIRPVPEYREKTDAAGSYFPGAPDGSRPGVFYYNSYDLPSRSTWGQETLYLHEGAPGHHFQISLAQENEALPNFMRFGGNTAYVEGWALYAETLWDELGMETDPYQRFGGLNDEMLRAMRLVVDSGIHAKGWTRDQAIKYMLDNSSMGKTDATSEVERYIAMPGQALAYKIGQLKILELRAKAEKALGAKFDLKEFHAQVLMTGALPMNILEQKLNRWIASKRR</sequence>
<name>A0A4S1X9P0_9SPHN</name>
<keyword evidence="3" id="KW-1185">Reference proteome</keyword>
<dbReference type="OrthoDB" id="9763405at2"/>